<feature type="compositionally biased region" description="Acidic residues" evidence="1">
    <location>
        <begin position="209"/>
        <end position="222"/>
    </location>
</feature>
<dbReference type="AlphaFoldDB" id="A0A7U2QSE8"/>
<feature type="compositionally biased region" description="Basic and acidic residues" evidence="1">
    <location>
        <begin position="252"/>
        <end position="268"/>
    </location>
</feature>
<dbReference type="EMBL" id="CP044622">
    <property type="protein sequence ID" value="QRD83083.1"/>
    <property type="molecule type" value="Genomic_DNA"/>
</dbReference>
<feature type="compositionally biased region" description="Acidic residues" evidence="1">
    <location>
        <begin position="161"/>
        <end position="177"/>
    </location>
</feature>
<feature type="compositionally biased region" description="Pro residues" evidence="1">
    <location>
        <begin position="35"/>
        <end position="49"/>
    </location>
</feature>
<feature type="region of interest" description="Disordered" evidence="1">
    <location>
        <begin position="18"/>
        <end position="50"/>
    </location>
</feature>
<keyword evidence="3" id="KW-1185">Reference proteome</keyword>
<dbReference type="VEuPathDB" id="FungiDB:F9C07_2218097"/>
<feature type="region of interest" description="Disordered" evidence="1">
    <location>
        <begin position="142"/>
        <end position="268"/>
    </location>
</feature>
<feature type="compositionally biased region" description="Acidic residues" evidence="1">
    <location>
        <begin position="189"/>
        <end position="201"/>
    </location>
</feature>
<evidence type="ECO:0000313" key="3">
    <source>
        <dbReference type="Proteomes" id="UP000596276"/>
    </source>
</evidence>
<organism evidence="2 3">
    <name type="scientific">Aspergillus flavus (strain ATCC 200026 / FGSC A1120 / IAM 13836 / NRRL 3357 / JCM 12722 / SRRC 167)</name>
    <dbReference type="NCBI Taxonomy" id="332952"/>
    <lineage>
        <taxon>Eukaryota</taxon>
        <taxon>Fungi</taxon>
        <taxon>Dikarya</taxon>
        <taxon>Ascomycota</taxon>
        <taxon>Pezizomycotina</taxon>
        <taxon>Eurotiomycetes</taxon>
        <taxon>Eurotiomycetidae</taxon>
        <taxon>Eurotiales</taxon>
        <taxon>Aspergillaceae</taxon>
        <taxon>Aspergillus</taxon>
        <taxon>Aspergillus subgen. Circumdati</taxon>
    </lineage>
</organism>
<reference evidence="3" key="1">
    <citation type="journal article" date="2021" name="G3 (Bethesda)">
        <title>Chromosome assembled and annotated genome sequence of Aspergillus flavus NRRL 3357.</title>
        <authorList>
            <person name="Skerker J.M."/>
            <person name="Pianalto K.M."/>
            <person name="Mondo S.J."/>
            <person name="Yang K."/>
            <person name="Arkin A.P."/>
            <person name="Keller N.P."/>
            <person name="Grigoriev I.V."/>
            <person name="Louise Glass N.L."/>
        </authorList>
    </citation>
    <scope>NUCLEOTIDE SEQUENCE [LARGE SCALE GENOMIC DNA]</scope>
    <source>
        <strain evidence="3">ATCC 200026 / FGSC A1120 / IAM 13836 / NRRL 3357 / JCM 12722 / SRRC 167</strain>
    </source>
</reference>
<gene>
    <name evidence="2" type="ORF">F9C07_2218097</name>
</gene>
<dbReference type="VEuPathDB" id="FungiDB:AFLA_000454"/>
<accession>A0A7U2QSE8</accession>
<evidence type="ECO:0000313" key="2">
    <source>
        <dbReference type="EMBL" id="QRD83083.1"/>
    </source>
</evidence>
<proteinExistence type="predicted"/>
<feature type="compositionally biased region" description="Basic and acidic residues" evidence="1">
    <location>
        <begin position="178"/>
        <end position="188"/>
    </location>
</feature>
<evidence type="ECO:0000256" key="1">
    <source>
        <dbReference type="SAM" id="MobiDB-lite"/>
    </source>
</evidence>
<dbReference type="Proteomes" id="UP000596276">
    <property type="component" value="Chromosome 2"/>
</dbReference>
<name>A0A7U2QSE8_ASPFN</name>
<sequence length="331" mass="37471">MVLNHGLAQLYINTRRIQLKPQPHEQRKSQNKPFINPPTEQPTKKPPTTKPFIQSIAYNPTHSAQSSSLVQFQLPRTSRPKMHYVYYASLYTVWALMPVGIPDRGWWAEMAKFLEECLMVIQLGGDDRFKIKKVNPVVDEAYETGEGSNCGGGFRGCAGDEYSEDEGLSEDDSEEGSEQERDSEGSHTDDEDASEVETVIDEEGHVSDEGDDEGDDEEEEVRESDMAGQGDGHTPEIVIRISMEAGGQVESNEERLRQDAHGHGHRDPGFRAWALKNLAKYGTTFHWDDENGEPTFDDVRYQLRQKVCHDLREIDLKLRGRVYSKPALGFR</sequence>
<protein>
    <submittedName>
        <fullName evidence="2">Uncharacterized protein</fullName>
    </submittedName>
</protein>